<dbReference type="PANTHER" id="PTHR43441">
    <property type="entry name" value="RIBOSOMAL-PROTEIN-SERINE ACETYLTRANSFERASE"/>
    <property type="match status" value="1"/>
</dbReference>
<dbReference type="SUPFAM" id="SSF55729">
    <property type="entry name" value="Acyl-CoA N-acyltransferases (Nat)"/>
    <property type="match status" value="1"/>
</dbReference>
<feature type="domain" description="N-acetyltransferase" evidence="2">
    <location>
        <begin position="27"/>
        <end position="184"/>
    </location>
</feature>
<name>A0A919P126_9CELL</name>
<evidence type="ECO:0000256" key="1">
    <source>
        <dbReference type="SAM" id="MobiDB-lite"/>
    </source>
</evidence>
<gene>
    <name evidence="3" type="ORF">Cch01nite_20720</name>
</gene>
<proteinExistence type="predicted"/>
<dbReference type="Proteomes" id="UP000632740">
    <property type="component" value="Unassembled WGS sequence"/>
</dbReference>
<dbReference type="EMBL" id="BONK01000006">
    <property type="protein sequence ID" value="GIG21348.1"/>
    <property type="molecule type" value="Genomic_DNA"/>
</dbReference>
<dbReference type="AlphaFoldDB" id="A0A919P126"/>
<dbReference type="GO" id="GO:0008999">
    <property type="term" value="F:protein-N-terminal-alanine acetyltransferase activity"/>
    <property type="evidence" value="ECO:0007669"/>
    <property type="project" value="TreeGrafter"/>
</dbReference>
<dbReference type="InterPro" id="IPR000182">
    <property type="entry name" value="GNAT_dom"/>
</dbReference>
<evidence type="ECO:0000313" key="3">
    <source>
        <dbReference type="EMBL" id="GIG21348.1"/>
    </source>
</evidence>
<dbReference type="RefSeq" id="WP_239070250.1">
    <property type="nucleotide sequence ID" value="NZ_BONK01000006.1"/>
</dbReference>
<dbReference type="CDD" id="cd04301">
    <property type="entry name" value="NAT_SF"/>
    <property type="match status" value="1"/>
</dbReference>
<dbReference type="GO" id="GO:1990189">
    <property type="term" value="F:protein N-terminal-serine acetyltransferase activity"/>
    <property type="evidence" value="ECO:0007669"/>
    <property type="project" value="TreeGrafter"/>
</dbReference>
<feature type="region of interest" description="Disordered" evidence="1">
    <location>
        <begin position="181"/>
        <end position="205"/>
    </location>
</feature>
<keyword evidence="4" id="KW-1185">Reference proteome</keyword>
<evidence type="ECO:0000313" key="4">
    <source>
        <dbReference type="Proteomes" id="UP000632740"/>
    </source>
</evidence>
<dbReference type="GO" id="GO:0005737">
    <property type="term" value="C:cytoplasm"/>
    <property type="evidence" value="ECO:0007669"/>
    <property type="project" value="TreeGrafter"/>
</dbReference>
<sequence>MPYSTTPIVPPGRMSAAPQPTLVAGDLVLRPWTPDDWPVVVAAHADPAIRYWHARILTDEAGAAEWIAQRSGAWGEETGAEWAVSDGSTILGRVAIYHLDLHDGVGEIGYWVLPEARGRGVATRAGAAAVDWAFGTLGIERVQLEHSALNTASCEVARRLGMPLEGVLRAHLLHSDGRHDTHLHGRVAPGVEPVERPDLSSIGEG</sequence>
<accession>A0A919P126</accession>
<dbReference type="InterPro" id="IPR051908">
    <property type="entry name" value="Ribosomal_N-acetyltransferase"/>
</dbReference>
<comment type="caution">
    <text evidence="3">The sequence shown here is derived from an EMBL/GenBank/DDBJ whole genome shotgun (WGS) entry which is preliminary data.</text>
</comment>
<evidence type="ECO:0000259" key="2">
    <source>
        <dbReference type="PROSITE" id="PS51186"/>
    </source>
</evidence>
<dbReference type="PANTHER" id="PTHR43441:SF10">
    <property type="entry name" value="ACETYLTRANSFERASE"/>
    <property type="match status" value="1"/>
</dbReference>
<dbReference type="Gene3D" id="3.40.630.30">
    <property type="match status" value="1"/>
</dbReference>
<dbReference type="PROSITE" id="PS51186">
    <property type="entry name" value="GNAT"/>
    <property type="match status" value="1"/>
</dbReference>
<organism evidence="3 4">
    <name type="scientific">Cellulomonas chitinilytica</name>
    <dbReference type="NCBI Taxonomy" id="398759"/>
    <lineage>
        <taxon>Bacteria</taxon>
        <taxon>Bacillati</taxon>
        <taxon>Actinomycetota</taxon>
        <taxon>Actinomycetes</taxon>
        <taxon>Micrococcales</taxon>
        <taxon>Cellulomonadaceae</taxon>
        <taxon>Cellulomonas</taxon>
    </lineage>
</organism>
<dbReference type="Pfam" id="PF13302">
    <property type="entry name" value="Acetyltransf_3"/>
    <property type="match status" value="1"/>
</dbReference>
<dbReference type="InterPro" id="IPR016181">
    <property type="entry name" value="Acyl_CoA_acyltransferase"/>
</dbReference>
<reference evidence="3" key="1">
    <citation type="submission" date="2021-01" db="EMBL/GenBank/DDBJ databases">
        <title>Whole genome shotgun sequence of Cellulomonas chitinilytica NBRC 110799.</title>
        <authorList>
            <person name="Komaki H."/>
            <person name="Tamura T."/>
        </authorList>
    </citation>
    <scope>NUCLEOTIDE SEQUENCE</scope>
    <source>
        <strain evidence="3">NBRC 110799</strain>
    </source>
</reference>
<protein>
    <submittedName>
        <fullName evidence="3">Acetyltransferase</fullName>
    </submittedName>
</protein>